<organism evidence="2 3">
    <name type="scientific">Amycolatopsis iheyensis</name>
    <dbReference type="NCBI Taxonomy" id="2945988"/>
    <lineage>
        <taxon>Bacteria</taxon>
        <taxon>Bacillati</taxon>
        <taxon>Actinomycetota</taxon>
        <taxon>Actinomycetes</taxon>
        <taxon>Pseudonocardiales</taxon>
        <taxon>Pseudonocardiaceae</taxon>
        <taxon>Amycolatopsis</taxon>
    </lineage>
</organism>
<evidence type="ECO:0000313" key="2">
    <source>
        <dbReference type="EMBL" id="MCR6489879.1"/>
    </source>
</evidence>
<comment type="caution">
    <text evidence="2">The sequence shown here is derived from an EMBL/GenBank/DDBJ whole genome shotgun (WGS) entry which is preliminary data.</text>
</comment>
<protein>
    <recommendedName>
        <fullName evidence="4">Transmembrane protein</fullName>
    </recommendedName>
</protein>
<feature type="transmembrane region" description="Helical" evidence="1">
    <location>
        <begin position="23"/>
        <end position="40"/>
    </location>
</feature>
<gene>
    <name evidence="2" type="ORF">M8542_44415</name>
</gene>
<keyword evidence="1" id="KW-0472">Membrane</keyword>
<feature type="transmembrane region" description="Helical" evidence="1">
    <location>
        <begin position="87"/>
        <end position="107"/>
    </location>
</feature>
<evidence type="ECO:0008006" key="4">
    <source>
        <dbReference type="Google" id="ProtNLM"/>
    </source>
</evidence>
<keyword evidence="1" id="KW-0812">Transmembrane</keyword>
<dbReference type="AlphaFoldDB" id="A0A9X2SPG3"/>
<dbReference type="Proteomes" id="UP001144096">
    <property type="component" value="Unassembled WGS sequence"/>
</dbReference>
<reference evidence="2" key="1">
    <citation type="submission" date="2022-06" db="EMBL/GenBank/DDBJ databases">
        <title>Amycolatopsis iheyaensis sp. nov., a new species of the genus Amycolatopsis isolated from soil in Iheya island, Japan.</title>
        <authorList>
            <person name="Ngamcharungchit C."/>
            <person name="Kanto H."/>
            <person name="Take A."/>
            <person name="Intra B."/>
            <person name="Matsumoto A."/>
            <person name="Panbangred W."/>
            <person name="Inahashi Y."/>
        </authorList>
    </citation>
    <scope>NUCLEOTIDE SEQUENCE</scope>
    <source>
        <strain evidence="2">OK19-0408</strain>
    </source>
</reference>
<name>A0A9X2SPG3_9PSEU</name>
<dbReference type="EMBL" id="JAMXQV010000037">
    <property type="protein sequence ID" value="MCR6489879.1"/>
    <property type="molecule type" value="Genomic_DNA"/>
</dbReference>
<sequence length="117" mass="12358">MLVSALGVFVVFASFDLPGPWDRITAALGLGVLLLSALRWQRQARVHRKPTGPELLWYFAAGAVLLVLCVAFQIAAAVLALSVDLPAQHTIAAAATALATAALAGPGRRTFRAVVRR</sequence>
<keyword evidence="3" id="KW-1185">Reference proteome</keyword>
<feature type="transmembrane region" description="Helical" evidence="1">
    <location>
        <begin position="55"/>
        <end position="81"/>
    </location>
</feature>
<evidence type="ECO:0000313" key="3">
    <source>
        <dbReference type="Proteomes" id="UP001144096"/>
    </source>
</evidence>
<proteinExistence type="predicted"/>
<accession>A0A9X2SPG3</accession>
<evidence type="ECO:0000256" key="1">
    <source>
        <dbReference type="SAM" id="Phobius"/>
    </source>
</evidence>
<dbReference type="RefSeq" id="WP_257926446.1">
    <property type="nucleotide sequence ID" value="NZ_JAMXQV010000037.1"/>
</dbReference>
<keyword evidence="1" id="KW-1133">Transmembrane helix</keyword>